<comment type="caution">
    <text evidence="2">The sequence shown here is derived from an EMBL/GenBank/DDBJ whole genome shotgun (WGS) entry which is preliminary data.</text>
</comment>
<sequence>MGLAVACLSGSDVTRFSDRKGLHRNPADKEPQPVLARTQTDDP</sequence>
<evidence type="ECO:0000313" key="3">
    <source>
        <dbReference type="Proteomes" id="UP001271274"/>
    </source>
</evidence>
<feature type="compositionally biased region" description="Basic and acidic residues" evidence="1">
    <location>
        <begin position="15"/>
        <end position="31"/>
    </location>
</feature>
<dbReference type="EMBL" id="JARAYU010000021">
    <property type="protein sequence ID" value="MDX3705774.1"/>
    <property type="molecule type" value="Genomic_DNA"/>
</dbReference>
<dbReference type="Proteomes" id="UP001271274">
    <property type="component" value="Unassembled WGS sequence"/>
</dbReference>
<evidence type="ECO:0000313" key="2">
    <source>
        <dbReference type="EMBL" id="MDX3705774.1"/>
    </source>
</evidence>
<evidence type="ECO:0000256" key="1">
    <source>
        <dbReference type="SAM" id="MobiDB-lite"/>
    </source>
</evidence>
<organism evidence="2 3">
    <name type="scientific">Streptomyces europaeiscabiei</name>
    <dbReference type="NCBI Taxonomy" id="146819"/>
    <lineage>
        <taxon>Bacteria</taxon>
        <taxon>Bacillati</taxon>
        <taxon>Actinomycetota</taxon>
        <taxon>Actinomycetes</taxon>
        <taxon>Kitasatosporales</taxon>
        <taxon>Streptomycetaceae</taxon>
        <taxon>Streptomyces</taxon>
    </lineage>
</organism>
<dbReference type="RefSeq" id="WP_279616674.1">
    <property type="nucleotide sequence ID" value="NZ_JARAUT010000003.1"/>
</dbReference>
<keyword evidence="3" id="KW-1185">Reference proteome</keyword>
<protein>
    <recommendedName>
        <fullName evidence="4">Transposase</fullName>
    </recommendedName>
</protein>
<reference evidence="2 3" key="1">
    <citation type="journal article" date="2023" name="Microb. Genom.">
        <title>Mesoterricola silvestris gen. nov., sp. nov., Mesoterricola sediminis sp. nov., Geothrix oryzae sp. nov., Geothrix edaphica sp. nov., Geothrix rubra sp. nov., and Geothrix limicola sp. nov., six novel members of Acidobacteriota isolated from soils.</title>
        <authorList>
            <person name="Weisberg A.J."/>
            <person name="Pearce E."/>
            <person name="Kramer C.G."/>
            <person name="Chang J.H."/>
            <person name="Clarke C.R."/>
        </authorList>
    </citation>
    <scope>NUCLEOTIDE SEQUENCE [LARGE SCALE GENOMIC DNA]</scope>
    <source>
        <strain evidence="2 3">ID09-01A</strain>
    </source>
</reference>
<feature type="region of interest" description="Disordered" evidence="1">
    <location>
        <begin position="15"/>
        <end position="43"/>
    </location>
</feature>
<proteinExistence type="predicted"/>
<evidence type="ECO:0008006" key="4">
    <source>
        <dbReference type="Google" id="ProtNLM"/>
    </source>
</evidence>
<accession>A0ABU4NSQ7</accession>
<name>A0ABU4NSQ7_9ACTN</name>
<gene>
    <name evidence="2" type="ORF">PV662_39760</name>
</gene>